<organism evidence="1 2">
    <name type="scientific">Suillus fuscotomentosus</name>
    <dbReference type="NCBI Taxonomy" id="1912939"/>
    <lineage>
        <taxon>Eukaryota</taxon>
        <taxon>Fungi</taxon>
        <taxon>Dikarya</taxon>
        <taxon>Basidiomycota</taxon>
        <taxon>Agaricomycotina</taxon>
        <taxon>Agaricomycetes</taxon>
        <taxon>Agaricomycetidae</taxon>
        <taxon>Boletales</taxon>
        <taxon>Suillineae</taxon>
        <taxon>Suillaceae</taxon>
        <taxon>Suillus</taxon>
    </lineage>
</organism>
<gene>
    <name evidence="1" type="ORF">F5891DRAFT_980456</name>
</gene>
<proteinExistence type="predicted"/>
<dbReference type="AlphaFoldDB" id="A0AAD4E5Y5"/>
<dbReference type="GeneID" id="64671301"/>
<dbReference type="RefSeq" id="XP_041225748.1">
    <property type="nucleotide sequence ID" value="XM_041377003.1"/>
</dbReference>
<name>A0AAD4E5Y5_9AGAM</name>
<protein>
    <submittedName>
        <fullName evidence="1">Uncharacterized protein</fullName>
    </submittedName>
</protein>
<comment type="caution">
    <text evidence="1">The sequence shown here is derived from an EMBL/GenBank/DDBJ whole genome shotgun (WGS) entry which is preliminary data.</text>
</comment>
<sequence>MQHSIQRLMTVRCSQRQSVKDAKEGVGQCRTRVSLVRRAAVSDNQHATFDTKTGDHELLSAPKCRGYSEMRRKEWTDAELAESASFDVLQSVITNMRHSTRRLVICRGYSEMRRKEWTDAELAESASFDVLQSVITNMRHSTRRLVITGDNQHATFDTKTGDRHCICVNFEDMLESLKLQSSHTNMISAYHSMVSSPVITVSPAGASKFHHCAMELPTEVFTKRSVQDDTHHDSTKHPYDDHSWVLEPTGFNKQSSEESLHGAAVLPTQSLPNGLPPVSQHLSLYAKRASRKFRPYQRGGHVPTALEHRFMMKNMLKRDEADGEELIKRGLRSMPDATVHSAIAAKRADAESKHLRALATAWELESAEKHAILLQSILRDSAQQYAESKAEASFLERMLVRRSMEQLEDDADFSLAAYSHDLIATQIADLQLDFMEEVGSERKLPLDDTDSEDAKYRLDACLDSILADASNFSAVTVA</sequence>
<dbReference type="EMBL" id="JABBWK010000028">
    <property type="protein sequence ID" value="KAG1900172.1"/>
    <property type="molecule type" value="Genomic_DNA"/>
</dbReference>
<reference evidence="1" key="1">
    <citation type="journal article" date="2020" name="New Phytol.">
        <title>Comparative genomics reveals dynamic genome evolution in host specialist ectomycorrhizal fungi.</title>
        <authorList>
            <person name="Lofgren L.A."/>
            <person name="Nguyen N.H."/>
            <person name="Vilgalys R."/>
            <person name="Ruytinx J."/>
            <person name="Liao H.L."/>
            <person name="Branco S."/>
            <person name="Kuo A."/>
            <person name="LaButti K."/>
            <person name="Lipzen A."/>
            <person name="Andreopoulos W."/>
            <person name="Pangilinan J."/>
            <person name="Riley R."/>
            <person name="Hundley H."/>
            <person name="Na H."/>
            <person name="Barry K."/>
            <person name="Grigoriev I.V."/>
            <person name="Stajich J.E."/>
            <person name="Kennedy P.G."/>
        </authorList>
    </citation>
    <scope>NUCLEOTIDE SEQUENCE</scope>
    <source>
        <strain evidence="1">FC203</strain>
    </source>
</reference>
<accession>A0AAD4E5Y5</accession>
<keyword evidence="2" id="KW-1185">Reference proteome</keyword>
<evidence type="ECO:0000313" key="1">
    <source>
        <dbReference type="EMBL" id="KAG1900172.1"/>
    </source>
</evidence>
<evidence type="ECO:0000313" key="2">
    <source>
        <dbReference type="Proteomes" id="UP001195769"/>
    </source>
</evidence>
<dbReference type="Proteomes" id="UP001195769">
    <property type="component" value="Unassembled WGS sequence"/>
</dbReference>